<feature type="non-terminal residue" evidence="2">
    <location>
        <position position="125"/>
    </location>
</feature>
<gene>
    <name evidence="2" type="ORF">OBE_03883</name>
</gene>
<protein>
    <submittedName>
        <fullName evidence="2">Protein containing Signal transduction response regulator, receiver region domain protein</fullName>
    </submittedName>
</protein>
<dbReference type="AlphaFoldDB" id="K1UG42"/>
<reference evidence="2" key="1">
    <citation type="journal article" date="2013" name="Environ. Microbiol.">
        <title>Microbiota from the distal guts of lean and obese adolescents exhibit partial functional redundancy besides clear differences in community structure.</title>
        <authorList>
            <person name="Ferrer M."/>
            <person name="Ruiz A."/>
            <person name="Lanza F."/>
            <person name="Haange S.B."/>
            <person name="Oberbach A."/>
            <person name="Till H."/>
            <person name="Bargiela R."/>
            <person name="Campoy C."/>
            <person name="Segura M.T."/>
            <person name="Richter M."/>
            <person name="von Bergen M."/>
            <person name="Seifert J."/>
            <person name="Suarez A."/>
        </authorList>
    </citation>
    <scope>NUCLEOTIDE SEQUENCE</scope>
</reference>
<comment type="caution">
    <text evidence="2">The sequence shown here is derived from an EMBL/GenBank/DDBJ whole genome shotgun (WGS) entry which is preliminary data.</text>
</comment>
<evidence type="ECO:0000313" key="2">
    <source>
        <dbReference type="EMBL" id="EKC70456.1"/>
    </source>
</evidence>
<dbReference type="GO" id="GO:0000160">
    <property type="term" value="P:phosphorelay signal transduction system"/>
    <property type="evidence" value="ECO:0007669"/>
    <property type="project" value="InterPro"/>
</dbReference>
<dbReference type="CDD" id="cd00156">
    <property type="entry name" value="REC"/>
    <property type="match status" value="1"/>
</dbReference>
<dbReference type="InterPro" id="IPR011006">
    <property type="entry name" value="CheY-like_superfamily"/>
</dbReference>
<dbReference type="Pfam" id="PF00072">
    <property type="entry name" value="Response_reg"/>
    <property type="match status" value="1"/>
</dbReference>
<dbReference type="Gene3D" id="3.40.50.2300">
    <property type="match status" value="1"/>
</dbReference>
<name>K1UG42_9ZZZZ</name>
<dbReference type="SUPFAM" id="SSF52172">
    <property type="entry name" value="CheY-like"/>
    <property type="match status" value="1"/>
</dbReference>
<sequence length="125" mass="14292">MSSNIMKILIVEDDQNECNKFKEYANKEPKVSIVATTNSETEALKLVKKHHPEGIILDLELNDGEGSGFDLLDELKTLSNTENLKIVVTTNVYSKSVYDYVHQNEVEFIYYKKQKGYSVEKVINT</sequence>
<feature type="domain" description="Response regulatory" evidence="1">
    <location>
        <begin position="7"/>
        <end position="125"/>
    </location>
</feature>
<proteinExistence type="predicted"/>
<dbReference type="EMBL" id="AJWZ01002625">
    <property type="protein sequence ID" value="EKC70456.1"/>
    <property type="molecule type" value="Genomic_DNA"/>
</dbReference>
<dbReference type="InterPro" id="IPR001789">
    <property type="entry name" value="Sig_transdc_resp-reg_receiver"/>
</dbReference>
<dbReference type="PROSITE" id="PS50110">
    <property type="entry name" value="RESPONSE_REGULATORY"/>
    <property type="match status" value="1"/>
</dbReference>
<evidence type="ECO:0000259" key="1">
    <source>
        <dbReference type="PROSITE" id="PS50110"/>
    </source>
</evidence>
<accession>K1UG42</accession>
<organism evidence="2">
    <name type="scientific">human gut metagenome</name>
    <dbReference type="NCBI Taxonomy" id="408170"/>
    <lineage>
        <taxon>unclassified sequences</taxon>
        <taxon>metagenomes</taxon>
        <taxon>organismal metagenomes</taxon>
    </lineage>
</organism>